<feature type="region of interest" description="Disordered" evidence="1">
    <location>
        <begin position="118"/>
        <end position="141"/>
    </location>
</feature>
<dbReference type="AlphaFoldDB" id="A0A3Q3A8W7"/>
<dbReference type="Ensembl" id="ENSKMAT00000013111.1">
    <property type="protein sequence ID" value="ENSKMAP00000012918.1"/>
    <property type="gene ID" value="ENSKMAG00000009615.1"/>
</dbReference>
<dbReference type="GO" id="GO:0000127">
    <property type="term" value="C:transcription factor TFIIIC complex"/>
    <property type="evidence" value="ECO:0007669"/>
    <property type="project" value="InterPro"/>
</dbReference>
<feature type="region of interest" description="Disordered" evidence="1">
    <location>
        <begin position="1"/>
        <end position="60"/>
    </location>
</feature>
<feature type="compositionally biased region" description="Acidic residues" evidence="1">
    <location>
        <begin position="118"/>
        <end position="132"/>
    </location>
</feature>
<sequence length="594" mass="65983">MSDEKTGEKSTSGEQENPECSLKPGSDDAPSSREPTDNQQQISESLAAPVPTARASEDPPDVSDMLRFSLNSPGGACVASLSLMSLGLLSVFVSIPKQIVVVDSNLVDNDVAKSMAALEEEDDDDDEDGNEECEGKKRLQVTSHQASHTNYLLMRGYCSPGIVKLRNLSTNDNIVVESCIVRLKLRDTPAHHRFIEHSAPPLNLTKCGPSLLPSILTSSVRSPASPPPSAEECQRLFIQERGYTAQDVDAWARLRRSLDEAGEKGVDARDLRRAHAQLQEPQSGRTRSLQQYLEDLQESLQVVRVGSVSVRWVLMQHADPWLLSVNCKQLPQSHLTSERRPFPKSRYNIPFMRKRCSRELRGEAEEPPAKKPAVDTEKVSDGEKTKGSPADVTEIPDEKERQQETAEGGGELQSLDEEGKVQTRPEEEDGEEKMETRRRTRKSSLDDDRDKEAGSLPTGAADEEESVSFISRPWRFIDGKLNRPVCKGILEAILFHIMSRPGLAQQALLDHYKDVLQPVAVLDLVQALLELGCVTKRTLAKAPKPSLFARSARQTKSEATFEEADTVFYEPTVSCCLRLCQVLPNERHWNDFAP</sequence>
<feature type="region of interest" description="Disordered" evidence="1">
    <location>
        <begin position="360"/>
        <end position="464"/>
    </location>
</feature>
<reference evidence="2" key="2">
    <citation type="submission" date="2025-09" db="UniProtKB">
        <authorList>
            <consortium name="Ensembl"/>
        </authorList>
    </citation>
    <scope>IDENTIFICATION</scope>
</reference>
<keyword evidence="3" id="KW-1185">Reference proteome</keyword>
<organism evidence="2 3">
    <name type="scientific">Kryptolebias marmoratus</name>
    <name type="common">Mangrove killifish</name>
    <name type="synonym">Rivulus marmoratus</name>
    <dbReference type="NCBI Taxonomy" id="37003"/>
    <lineage>
        <taxon>Eukaryota</taxon>
        <taxon>Metazoa</taxon>
        <taxon>Chordata</taxon>
        <taxon>Craniata</taxon>
        <taxon>Vertebrata</taxon>
        <taxon>Euteleostomi</taxon>
        <taxon>Actinopterygii</taxon>
        <taxon>Neopterygii</taxon>
        <taxon>Teleostei</taxon>
        <taxon>Neoteleostei</taxon>
        <taxon>Acanthomorphata</taxon>
        <taxon>Ovalentaria</taxon>
        <taxon>Atherinomorphae</taxon>
        <taxon>Cyprinodontiformes</taxon>
        <taxon>Rivulidae</taxon>
        <taxon>Kryptolebias</taxon>
    </lineage>
</organism>
<dbReference type="PANTHER" id="PTHR15180:SF1">
    <property type="entry name" value="GENERAL TRANSCRIPTION FACTOR 3C POLYPEPTIDE 1"/>
    <property type="match status" value="1"/>
</dbReference>
<dbReference type="PANTHER" id="PTHR15180">
    <property type="entry name" value="GENERAL TRANSCRIPTION FACTOR 3C POLYPEPTIDE 1"/>
    <property type="match status" value="1"/>
</dbReference>
<evidence type="ECO:0000256" key="1">
    <source>
        <dbReference type="SAM" id="MobiDB-lite"/>
    </source>
</evidence>
<dbReference type="GO" id="GO:0042791">
    <property type="term" value="P:5S class rRNA transcription by RNA polymerase III"/>
    <property type="evidence" value="ECO:0007669"/>
    <property type="project" value="TreeGrafter"/>
</dbReference>
<evidence type="ECO:0000313" key="2">
    <source>
        <dbReference type="Ensembl" id="ENSKMAP00000012918.1"/>
    </source>
</evidence>
<protein>
    <submittedName>
        <fullName evidence="2">Ral transcription factor IIIC subunit 1</fullName>
    </submittedName>
</protein>
<feature type="compositionally biased region" description="Basic and acidic residues" evidence="1">
    <location>
        <begin position="360"/>
        <end position="386"/>
    </location>
</feature>
<dbReference type="GeneTree" id="ENSGT00390000008664"/>
<evidence type="ECO:0000313" key="3">
    <source>
        <dbReference type="Proteomes" id="UP000264800"/>
    </source>
</evidence>
<name>A0A3Q3A8W7_KRYMA</name>
<feature type="compositionally biased region" description="Basic and acidic residues" evidence="1">
    <location>
        <begin position="433"/>
        <end position="453"/>
    </location>
</feature>
<dbReference type="GO" id="GO:0006384">
    <property type="term" value="P:transcription initiation at RNA polymerase III promoter"/>
    <property type="evidence" value="ECO:0007669"/>
    <property type="project" value="InterPro"/>
</dbReference>
<accession>A0A3Q3A8W7</accession>
<proteinExistence type="predicted"/>
<dbReference type="InterPro" id="IPR044210">
    <property type="entry name" value="Tfc3-like"/>
</dbReference>
<dbReference type="GO" id="GO:0003677">
    <property type="term" value="F:DNA binding"/>
    <property type="evidence" value="ECO:0007669"/>
    <property type="project" value="InterPro"/>
</dbReference>
<dbReference type="Proteomes" id="UP000264800">
    <property type="component" value="Unplaced"/>
</dbReference>
<reference evidence="2" key="1">
    <citation type="submission" date="2025-08" db="UniProtKB">
        <authorList>
            <consortium name="Ensembl"/>
        </authorList>
    </citation>
    <scope>IDENTIFICATION</scope>
</reference>